<protein>
    <submittedName>
        <fullName evidence="2">Clr5 domain-containing protein</fullName>
    </submittedName>
</protein>
<evidence type="ECO:0000313" key="3">
    <source>
        <dbReference type="Proteomes" id="UP001321760"/>
    </source>
</evidence>
<reference evidence="2" key="2">
    <citation type="submission" date="2023-05" db="EMBL/GenBank/DDBJ databases">
        <authorList>
            <consortium name="Lawrence Berkeley National Laboratory"/>
            <person name="Steindorff A."/>
            <person name="Hensen N."/>
            <person name="Bonometti L."/>
            <person name="Westerberg I."/>
            <person name="Brannstrom I.O."/>
            <person name="Guillou S."/>
            <person name="Cros-Aarteil S."/>
            <person name="Calhoun S."/>
            <person name="Haridas S."/>
            <person name="Kuo A."/>
            <person name="Mondo S."/>
            <person name="Pangilinan J."/>
            <person name="Riley R."/>
            <person name="Labutti K."/>
            <person name="Andreopoulos B."/>
            <person name="Lipzen A."/>
            <person name="Chen C."/>
            <person name="Yanf M."/>
            <person name="Daum C."/>
            <person name="Ng V."/>
            <person name="Clum A."/>
            <person name="Ohm R."/>
            <person name="Martin F."/>
            <person name="Silar P."/>
            <person name="Natvig D."/>
            <person name="Lalanne C."/>
            <person name="Gautier V."/>
            <person name="Ament-Velasquez S.L."/>
            <person name="Kruys A."/>
            <person name="Hutchinson M.I."/>
            <person name="Powell A.J."/>
            <person name="Barry K."/>
            <person name="Miller A.N."/>
            <person name="Grigoriev I.V."/>
            <person name="Debuchy R."/>
            <person name="Gladieux P."/>
            <person name="Thoren M.H."/>
            <person name="Johannesson H."/>
        </authorList>
    </citation>
    <scope>NUCLEOTIDE SEQUENCE</scope>
    <source>
        <strain evidence="2">PSN243</strain>
    </source>
</reference>
<dbReference type="AlphaFoldDB" id="A0AAV9GQN4"/>
<dbReference type="Pfam" id="PF14420">
    <property type="entry name" value="Clr5"/>
    <property type="match status" value="1"/>
</dbReference>
<dbReference type="EMBL" id="MU865935">
    <property type="protein sequence ID" value="KAK4449767.1"/>
    <property type="molecule type" value="Genomic_DNA"/>
</dbReference>
<dbReference type="PANTHER" id="PTHR38788">
    <property type="entry name" value="CLR5 DOMAIN-CONTAINING PROTEIN"/>
    <property type="match status" value="1"/>
</dbReference>
<feature type="domain" description="Clr5" evidence="1">
    <location>
        <begin position="20"/>
        <end position="69"/>
    </location>
</feature>
<dbReference type="Proteomes" id="UP001321760">
    <property type="component" value="Unassembled WGS sequence"/>
</dbReference>
<reference evidence="2" key="1">
    <citation type="journal article" date="2023" name="Mol. Phylogenet. Evol.">
        <title>Genome-scale phylogeny and comparative genomics of the fungal order Sordariales.</title>
        <authorList>
            <person name="Hensen N."/>
            <person name="Bonometti L."/>
            <person name="Westerberg I."/>
            <person name="Brannstrom I.O."/>
            <person name="Guillou S."/>
            <person name="Cros-Aarteil S."/>
            <person name="Calhoun S."/>
            <person name="Haridas S."/>
            <person name="Kuo A."/>
            <person name="Mondo S."/>
            <person name="Pangilinan J."/>
            <person name="Riley R."/>
            <person name="LaButti K."/>
            <person name="Andreopoulos B."/>
            <person name="Lipzen A."/>
            <person name="Chen C."/>
            <person name="Yan M."/>
            <person name="Daum C."/>
            <person name="Ng V."/>
            <person name="Clum A."/>
            <person name="Steindorff A."/>
            <person name="Ohm R.A."/>
            <person name="Martin F."/>
            <person name="Silar P."/>
            <person name="Natvig D.O."/>
            <person name="Lalanne C."/>
            <person name="Gautier V."/>
            <person name="Ament-Velasquez S.L."/>
            <person name="Kruys A."/>
            <person name="Hutchinson M.I."/>
            <person name="Powell A.J."/>
            <person name="Barry K."/>
            <person name="Miller A.N."/>
            <person name="Grigoriev I.V."/>
            <person name="Debuchy R."/>
            <person name="Gladieux P."/>
            <person name="Hiltunen Thoren M."/>
            <person name="Johannesson H."/>
        </authorList>
    </citation>
    <scope>NUCLEOTIDE SEQUENCE</scope>
    <source>
        <strain evidence="2">PSN243</strain>
    </source>
</reference>
<accession>A0AAV9GQN4</accession>
<proteinExistence type="predicted"/>
<comment type="caution">
    <text evidence="2">The sequence shown here is derived from an EMBL/GenBank/DDBJ whole genome shotgun (WGS) entry which is preliminary data.</text>
</comment>
<evidence type="ECO:0000259" key="1">
    <source>
        <dbReference type="Pfam" id="PF14420"/>
    </source>
</evidence>
<dbReference type="InterPro" id="IPR025676">
    <property type="entry name" value="Clr5_dom"/>
</dbReference>
<keyword evidence="3" id="KW-1185">Reference proteome</keyword>
<name>A0AAV9GQN4_9PEZI</name>
<sequence>MPADIVKVAGTGSKPVWASEDDFNAHRSTITEMYRNNLTLPRIMETMETQHAFFATTKMYKTRFRRWGLWKHCSPTASRENDHSRAQDALVRRHRTRAPDEWREEELLYRVIQDYYDGAFSSGRWASDFGVQSLPASPVNQLAIQRTKRAIRLGDENYVRFRAASILIARPSRGNNSGKAGDFAQGVRLMRICFAELSRLLLAGSKSMESPITVIWLMYIMVLFRESPAKDFRPVEAQLLRHLRGLTSSEGTSRNGVKHPTADLWTALCSAGKGELGTRFASDRYYINTCAAIAIERFSHHVGKLHPWTVDLSGLAIGLVRPNGSGPAEDKSARFRNLLLDLEAETGGVHCRHHGCRAENPDMGMLEEGIALLEGVLDDPVKRPAVEEYPEGAFNMYSLLTRMNHELNRCDVAERYMRRGVELAMRTRERTGEDADLFEGLNGLEVVLRAQGKVAEADAMQEERKRLVSETLESVGEKEDSA</sequence>
<organism evidence="2 3">
    <name type="scientific">Podospora aff. communis PSN243</name>
    <dbReference type="NCBI Taxonomy" id="3040156"/>
    <lineage>
        <taxon>Eukaryota</taxon>
        <taxon>Fungi</taxon>
        <taxon>Dikarya</taxon>
        <taxon>Ascomycota</taxon>
        <taxon>Pezizomycotina</taxon>
        <taxon>Sordariomycetes</taxon>
        <taxon>Sordariomycetidae</taxon>
        <taxon>Sordariales</taxon>
        <taxon>Podosporaceae</taxon>
        <taxon>Podospora</taxon>
    </lineage>
</organism>
<gene>
    <name evidence="2" type="ORF">QBC34DRAFT_448534</name>
</gene>
<evidence type="ECO:0000313" key="2">
    <source>
        <dbReference type="EMBL" id="KAK4449767.1"/>
    </source>
</evidence>
<dbReference type="PANTHER" id="PTHR38788:SF3">
    <property type="entry name" value="CLR5 DOMAIN-CONTAINING PROTEIN"/>
    <property type="match status" value="1"/>
</dbReference>